<evidence type="ECO:0000313" key="2">
    <source>
        <dbReference type="EMBL" id="OWZ17660.1"/>
    </source>
</evidence>
<reference evidence="3" key="1">
    <citation type="submission" date="2017-03" db="EMBL/GenBank/DDBJ databases">
        <title>Phytopthora megakarya and P. palmivora, two closely related causual agents of cacao black pod achieved similar genome size and gene model numbers by different mechanisms.</title>
        <authorList>
            <person name="Ali S."/>
            <person name="Shao J."/>
            <person name="Larry D.J."/>
            <person name="Kronmiller B."/>
            <person name="Shen D."/>
            <person name="Strem M.D."/>
            <person name="Melnick R.L."/>
            <person name="Guiltinan M.J."/>
            <person name="Tyler B.M."/>
            <person name="Meinhardt L.W."/>
            <person name="Bailey B.A."/>
        </authorList>
    </citation>
    <scope>NUCLEOTIDE SEQUENCE [LARGE SCALE GENOMIC DNA]</scope>
    <source>
        <strain evidence="3">zdho120</strain>
    </source>
</reference>
<dbReference type="Proteomes" id="UP000198211">
    <property type="component" value="Unassembled WGS sequence"/>
</dbReference>
<sequence>MIAQLVHGADFVDDCDNYGGRFPGTPKPYTQTNFDHLITQASASGMEAGQLEELSVAEKKAFKSLETQQRQAKKCKQQDDDYTDSLLHSGEQQRKHGRLSTRYDDIVVKISPMSNEVERLFSRCKLILSQVGILKCGKRHLEQDQRHLSRTRPKAE</sequence>
<organism evidence="2 3">
    <name type="scientific">Phytophthora megakarya</name>
    <dbReference type="NCBI Taxonomy" id="4795"/>
    <lineage>
        <taxon>Eukaryota</taxon>
        <taxon>Sar</taxon>
        <taxon>Stramenopiles</taxon>
        <taxon>Oomycota</taxon>
        <taxon>Peronosporomycetes</taxon>
        <taxon>Peronosporales</taxon>
        <taxon>Peronosporaceae</taxon>
        <taxon>Phytophthora</taxon>
    </lineage>
</organism>
<feature type="region of interest" description="Disordered" evidence="1">
    <location>
        <begin position="70"/>
        <end position="98"/>
    </location>
</feature>
<protein>
    <submittedName>
        <fullName evidence="2">Uncharacterized protein</fullName>
    </submittedName>
</protein>
<comment type="caution">
    <text evidence="2">The sequence shown here is derived from an EMBL/GenBank/DDBJ whole genome shotgun (WGS) entry which is preliminary data.</text>
</comment>
<evidence type="ECO:0000256" key="1">
    <source>
        <dbReference type="SAM" id="MobiDB-lite"/>
    </source>
</evidence>
<dbReference type="EMBL" id="NBNE01000716">
    <property type="protein sequence ID" value="OWZ17660.1"/>
    <property type="molecule type" value="Genomic_DNA"/>
</dbReference>
<keyword evidence="3" id="KW-1185">Reference proteome</keyword>
<gene>
    <name evidence="2" type="ORF">PHMEG_0008371</name>
</gene>
<proteinExistence type="predicted"/>
<dbReference type="AlphaFoldDB" id="A0A225WLD7"/>
<evidence type="ECO:0000313" key="3">
    <source>
        <dbReference type="Proteomes" id="UP000198211"/>
    </source>
</evidence>
<accession>A0A225WLD7</accession>
<name>A0A225WLD7_9STRA</name>
<dbReference type="OrthoDB" id="105294at2759"/>